<keyword evidence="2" id="KW-1185">Reference proteome</keyword>
<feature type="non-terminal residue" evidence="1">
    <location>
        <position position="230"/>
    </location>
</feature>
<dbReference type="AlphaFoldDB" id="A0A166WCX2"/>
<name>A0A166WCX2_9AGAM</name>
<evidence type="ECO:0000313" key="2">
    <source>
        <dbReference type="Proteomes" id="UP000076532"/>
    </source>
</evidence>
<dbReference type="Proteomes" id="UP000076532">
    <property type="component" value="Unassembled WGS sequence"/>
</dbReference>
<gene>
    <name evidence="1" type="ORF">FIBSPDRAFT_668970</name>
</gene>
<dbReference type="OrthoDB" id="2797114at2759"/>
<accession>A0A166WCX2</accession>
<reference evidence="1 2" key="1">
    <citation type="journal article" date="2016" name="Mol. Biol. Evol.">
        <title>Comparative Genomics of Early-Diverging Mushroom-Forming Fungi Provides Insights into the Origins of Lignocellulose Decay Capabilities.</title>
        <authorList>
            <person name="Nagy L.G."/>
            <person name="Riley R."/>
            <person name="Tritt A."/>
            <person name="Adam C."/>
            <person name="Daum C."/>
            <person name="Floudas D."/>
            <person name="Sun H."/>
            <person name="Yadav J.S."/>
            <person name="Pangilinan J."/>
            <person name="Larsson K.H."/>
            <person name="Matsuura K."/>
            <person name="Barry K."/>
            <person name="Labutti K."/>
            <person name="Kuo R."/>
            <person name="Ohm R.A."/>
            <person name="Bhattacharya S.S."/>
            <person name="Shirouzu T."/>
            <person name="Yoshinaga Y."/>
            <person name="Martin F.M."/>
            <person name="Grigoriev I.V."/>
            <person name="Hibbett D.S."/>
        </authorList>
    </citation>
    <scope>NUCLEOTIDE SEQUENCE [LARGE SCALE GENOMIC DNA]</scope>
    <source>
        <strain evidence="1 2">CBS 109695</strain>
    </source>
</reference>
<dbReference type="Gene3D" id="3.60.130.30">
    <property type="match status" value="1"/>
</dbReference>
<evidence type="ECO:0008006" key="3">
    <source>
        <dbReference type="Google" id="ProtNLM"/>
    </source>
</evidence>
<feature type="non-terminal residue" evidence="1">
    <location>
        <position position="1"/>
    </location>
</feature>
<sequence length="230" mass="25177">PVTDGSGHVVANLVGCPGDPSWERVHRQATELLREAGGRIHCGAKDTYHRRGNFKVLAQGIRYGTGMKKPGNANNTQHNVRVMDSLMSSKEFIRLLTPLQVAFIPGPPRLHKYYGDMMEVLCACHPHLRRNFAPGESVFACSTINFGPATESFPHTDNNSLVWGWCAVTALGDYDPTLGGHLILWDLKLVIEFPPGATVLIPSAVFTHSNTAIQAGETRYSFTPQLKGSL</sequence>
<protein>
    <recommendedName>
        <fullName evidence="3">Prolyl 4-hydroxylase alpha subunit Fe(2+) 2OG dioxygenase domain-containing protein</fullName>
    </recommendedName>
</protein>
<organism evidence="1 2">
    <name type="scientific">Athelia psychrophila</name>
    <dbReference type="NCBI Taxonomy" id="1759441"/>
    <lineage>
        <taxon>Eukaryota</taxon>
        <taxon>Fungi</taxon>
        <taxon>Dikarya</taxon>
        <taxon>Basidiomycota</taxon>
        <taxon>Agaricomycotina</taxon>
        <taxon>Agaricomycetes</taxon>
        <taxon>Agaricomycetidae</taxon>
        <taxon>Atheliales</taxon>
        <taxon>Atheliaceae</taxon>
        <taxon>Athelia</taxon>
    </lineage>
</organism>
<evidence type="ECO:0000313" key="1">
    <source>
        <dbReference type="EMBL" id="KZP33629.1"/>
    </source>
</evidence>
<dbReference type="EMBL" id="KV417482">
    <property type="protein sequence ID" value="KZP33629.1"/>
    <property type="molecule type" value="Genomic_DNA"/>
</dbReference>
<proteinExistence type="predicted"/>